<dbReference type="GO" id="GO:0005886">
    <property type="term" value="C:plasma membrane"/>
    <property type="evidence" value="ECO:0007669"/>
    <property type="project" value="UniProtKB-SubCell"/>
</dbReference>
<keyword evidence="10" id="KW-1185">Reference proteome</keyword>
<keyword evidence="2 7" id="KW-0813">Transport</keyword>
<sequence length="269" mass="28029">MNRTLKIGATIVGIVFITALLSFVWTPYDPIHAIAADRLQGPSLKHLLGTDRYGRDVLSALMVGSRITLYVGLISVGIGATLGTPLGVLAAVRGGWLEQVIMRGSDLLLAFPALLMAIVTGAMFGASTASAMAAIGIATIPGFARVARAGTLQVLSRDYILAAKLSKVSGPAIAFKHVLPNISGMLIVQCSVSFALAILAEAALSFLGLGTPPPNPSWGRMLHSAQASLSSAPELALWPGLAIALTVLGFNLLGDGLRDYFDPKTKERA</sequence>
<comment type="similarity">
    <text evidence="7">Belongs to the binding-protein-dependent transport system permease family.</text>
</comment>
<dbReference type="CDD" id="cd06261">
    <property type="entry name" value="TM_PBP2"/>
    <property type="match status" value="1"/>
</dbReference>
<dbReference type="OrthoDB" id="9812701at2"/>
<feature type="transmembrane region" description="Helical" evidence="7">
    <location>
        <begin position="235"/>
        <end position="254"/>
    </location>
</feature>
<dbReference type="PANTHER" id="PTHR43386:SF25">
    <property type="entry name" value="PEPTIDE ABC TRANSPORTER PERMEASE PROTEIN"/>
    <property type="match status" value="1"/>
</dbReference>
<feature type="transmembrane region" description="Helical" evidence="7">
    <location>
        <begin position="7"/>
        <end position="28"/>
    </location>
</feature>
<dbReference type="GeneID" id="78250209"/>
<keyword evidence="6 7" id="KW-0472">Membrane</keyword>
<feature type="domain" description="ABC transmembrane type-1" evidence="8">
    <location>
        <begin position="65"/>
        <end position="254"/>
    </location>
</feature>
<organism evidence="9 10">
    <name type="scientific">Corynebacterium argentoratense DSM 44202</name>
    <dbReference type="NCBI Taxonomy" id="1348662"/>
    <lineage>
        <taxon>Bacteria</taxon>
        <taxon>Bacillati</taxon>
        <taxon>Actinomycetota</taxon>
        <taxon>Actinomycetes</taxon>
        <taxon>Mycobacteriales</taxon>
        <taxon>Corynebacteriaceae</taxon>
        <taxon>Corynebacterium</taxon>
    </lineage>
</organism>
<accession>U3GY46</accession>
<dbReference type="SUPFAM" id="SSF161098">
    <property type="entry name" value="MetI-like"/>
    <property type="match status" value="1"/>
</dbReference>
<dbReference type="HOGENOM" id="CLU_028518_5_2_11"/>
<dbReference type="RefSeq" id="WP_021011964.1">
    <property type="nucleotide sequence ID" value="NC_022198.1"/>
</dbReference>
<dbReference type="eggNOG" id="COG1173">
    <property type="taxonomic scope" value="Bacteria"/>
</dbReference>
<gene>
    <name evidence="9" type="ORF">CARG_07265</name>
</gene>
<evidence type="ECO:0000256" key="7">
    <source>
        <dbReference type="RuleBase" id="RU363032"/>
    </source>
</evidence>
<evidence type="ECO:0000256" key="2">
    <source>
        <dbReference type="ARBA" id="ARBA00022448"/>
    </source>
</evidence>
<name>U3GY46_9CORY</name>
<dbReference type="PROSITE" id="PS50928">
    <property type="entry name" value="ABC_TM1"/>
    <property type="match status" value="1"/>
</dbReference>
<evidence type="ECO:0000256" key="1">
    <source>
        <dbReference type="ARBA" id="ARBA00004651"/>
    </source>
</evidence>
<evidence type="ECO:0000259" key="8">
    <source>
        <dbReference type="PROSITE" id="PS50928"/>
    </source>
</evidence>
<feature type="transmembrane region" description="Helical" evidence="7">
    <location>
        <begin position="130"/>
        <end position="147"/>
    </location>
</feature>
<keyword evidence="5 7" id="KW-1133">Transmembrane helix</keyword>
<dbReference type="InterPro" id="IPR000515">
    <property type="entry name" value="MetI-like"/>
</dbReference>
<dbReference type="PATRIC" id="fig|1348662.3.peg.1428"/>
<evidence type="ECO:0000313" key="9">
    <source>
        <dbReference type="EMBL" id="AGU15573.1"/>
    </source>
</evidence>
<comment type="subcellular location">
    <subcellularLocation>
        <location evidence="1 7">Cell membrane</location>
        <topology evidence="1 7">Multi-pass membrane protein</topology>
    </subcellularLocation>
</comment>
<reference evidence="9 10" key="1">
    <citation type="journal article" date="2013" name="Genome Announc.">
        <title>Whole-Genome Sequence of the Clinical Strain Corynebacterium argentoratense DSM 44202, Isolated from a Human Throat Specimen.</title>
        <authorList>
            <person name="Bomholt C."/>
            <person name="Glaub A."/>
            <person name="Gravermann K."/>
            <person name="Albersmeier A."/>
            <person name="Brinkrolf K."/>
            <person name="Ruckert C."/>
            <person name="Tauch A."/>
        </authorList>
    </citation>
    <scope>NUCLEOTIDE SEQUENCE [LARGE SCALE GENOMIC DNA]</scope>
    <source>
        <strain evidence="9">DSM 44202</strain>
    </source>
</reference>
<dbReference type="AlphaFoldDB" id="U3GY46"/>
<keyword evidence="3" id="KW-1003">Cell membrane</keyword>
<dbReference type="InterPro" id="IPR035906">
    <property type="entry name" value="MetI-like_sf"/>
</dbReference>
<evidence type="ECO:0000256" key="5">
    <source>
        <dbReference type="ARBA" id="ARBA00022989"/>
    </source>
</evidence>
<dbReference type="EMBL" id="CP006365">
    <property type="protein sequence ID" value="AGU15573.1"/>
    <property type="molecule type" value="Genomic_DNA"/>
</dbReference>
<dbReference type="InterPro" id="IPR050366">
    <property type="entry name" value="BP-dependent_transpt_permease"/>
</dbReference>
<dbReference type="GO" id="GO:0055085">
    <property type="term" value="P:transmembrane transport"/>
    <property type="evidence" value="ECO:0007669"/>
    <property type="project" value="InterPro"/>
</dbReference>
<protein>
    <recommendedName>
        <fullName evidence="8">ABC transmembrane type-1 domain-containing protein</fullName>
    </recommendedName>
</protein>
<evidence type="ECO:0000256" key="3">
    <source>
        <dbReference type="ARBA" id="ARBA00022475"/>
    </source>
</evidence>
<dbReference type="Gene3D" id="1.10.3720.10">
    <property type="entry name" value="MetI-like"/>
    <property type="match status" value="1"/>
</dbReference>
<feature type="transmembrane region" description="Helical" evidence="7">
    <location>
        <begin position="186"/>
        <end position="209"/>
    </location>
</feature>
<dbReference type="STRING" id="1348662.CARG_07265"/>
<dbReference type="PANTHER" id="PTHR43386">
    <property type="entry name" value="OLIGOPEPTIDE TRANSPORT SYSTEM PERMEASE PROTEIN APPC"/>
    <property type="match status" value="1"/>
</dbReference>
<proteinExistence type="inferred from homology"/>
<feature type="transmembrane region" description="Helical" evidence="7">
    <location>
        <begin position="104"/>
        <end position="124"/>
    </location>
</feature>
<dbReference type="Pfam" id="PF00528">
    <property type="entry name" value="BPD_transp_1"/>
    <property type="match status" value="1"/>
</dbReference>
<dbReference type="KEGG" id="caz:CARG_07265"/>
<evidence type="ECO:0000256" key="4">
    <source>
        <dbReference type="ARBA" id="ARBA00022692"/>
    </source>
</evidence>
<dbReference type="Proteomes" id="UP000016943">
    <property type="component" value="Chromosome"/>
</dbReference>
<feature type="transmembrane region" description="Helical" evidence="7">
    <location>
        <begin position="67"/>
        <end position="92"/>
    </location>
</feature>
<evidence type="ECO:0000256" key="6">
    <source>
        <dbReference type="ARBA" id="ARBA00023136"/>
    </source>
</evidence>
<keyword evidence="4 7" id="KW-0812">Transmembrane</keyword>
<evidence type="ECO:0000313" key="10">
    <source>
        <dbReference type="Proteomes" id="UP000016943"/>
    </source>
</evidence>